<organism evidence="3 4">
    <name type="scientific">Trichoderma citrinoviride</name>
    <dbReference type="NCBI Taxonomy" id="58853"/>
    <lineage>
        <taxon>Eukaryota</taxon>
        <taxon>Fungi</taxon>
        <taxon>Dikarya</taxon>
        <taxon>Ascomycota</taxon>
        <taxon>Pezizomycotina</taxon>
        <taxon>Sordariomycetes</taxon>
        <taxon>Hypocreomycetidae</taxon>
        <taxon>Hypocreales</taxon>
        <taxon>Hypocreaceae</taxon>
        <taxon>Trichoderma</taxon>
    </lineage>
</organism>
<dbReference type="Gene3D" id="1.25.40.10">
    <property type="entry name" value="Tetratricopeptide repeat domain"/>
    <property type="match status" value="2"/>
</dbReference>
<name>A0A2T4B6Q6_9HYPO</name>
<dbReference type="EMBL" id="KZ680216">
    <property type="protein sequence ID" value="PTB64919.1"/>
    <property type="molecule type" value="Genomic_DNA"/>
</dbReference>
<proteinExistence type="predicted"/>
<reference evidence="4" key="1">
    <citation type="submission" date="2016-07" db="EMBL/GenBank/DDBJ databases">
        <title>Multiple horizontal gene transfer events from other fungi enriched the ability of initially mycotrophic Trichoderma (Ascomycota) to feed on dead plant biomass.</title>
        <authorList>
            <consortium name="DOE Joint Genome Institute"/>
            <person name="Atanasova L."/>
            <person name="Chenthamara K."/>
            <person name="Zhang J."/>
            <person name="Grujic M."/>
            <person name="Henrissat B."/>
            <person name="Kuo A."/>
            <person name="Aerts A."/>
            <person name="Salamov A."/>
            <person name="Lipzen A."/>
            <person name="Labutti K."/>
            <person name="Barry K."/>
            <person name="Miao Y."/>
            <person name="Rahimi M.J."/>
            <person name="Shen Q."/>
            <person name="Grigoriev I.V."/>
            <person name="Kubicek C.P."/>
            <person name="Druzhinina I.S."/>
        </authorList>
    </citation>
    <scope>NUCLEOTIDE SEQUENCE [LARGE SCALE GENOMIC DNA]</scope>
    <source>
        <strain evidence="4">TUCIM 6016</strain>
    </source>
</reference>
<protein>
    <recommendedName>
        <fullName evidence="2">Nephrocystin 3-like N-terminal domain-containing protein</fullName>
    </recommendedName>
</protein>
<evidence type="ECO:0000313" key="3">
    <source>
        <dbReference type="EMBL" id="PTB64919.1"/>
    </source>
</evidence>
<dbReference type="Proteomes" id="UP000241546">
    <property type="component" value="Unassembled WGS sequence"/>
</dbReference>
<dbReference type="GeneID" id="36599091"/>
<dbReference type="OrthoDB" id="2546325at2759"/>
<sequence>MVGKNAVISRREYQRPVTAKTGVKLHAITDFTLEFYLRCISDERIIRMPERDSPWDRVLHAAQFFGLHISQFGDKVDAFLHRETSNGLDMVFAALASSHALLEIGHAQAQALLPTFTALYEFSILLTDITRIQSLETPSQVIQYDVTKTFSNLVTLLNNIAAVYRQKISDLKPGSTARIDFDASFGAQIEEIWRSKEALSDAIWKQKLHEAEPSMTVTQLRWKLQYPYNSSVTNRIYDKVGDDHATPSRTCYWLKDTLADFFSRSDQLLCVTGHESSGKTFLAKWVEERLARPLNVKSYHVLQYTFPFDAPNRATPTAFIKSILSTLLEQNISNVNVYKAIAQAFKDESAGTDSEPTEAVLWKTLHDCLAAVRIQQATMVIVIDDCDELVQGDAGFYSKLQECITGLPVRVVSFCRSAPTAVQEHERQIETSKVREDIRTYIRESLSRSRHFRKLSPQESDEILKGMVVKANGSWLWAYYAVRLVSEEKSAASIIKTSHDLGPTVADVLHKIVESLQLEQNPDLRAILSILLVASRSLTVAEIGQLLSIDLHKCSISIAPDVAGLISRYLSDLVIIKGGYVHFRTKTVRAFMKEQLGSKSLPLEQTAHEQLTLMMLLYVKLTLKETSEPSTSALDYDLVLSRFSADSLLGYVVQHWVEHFQASGFTGPELKKVFPNSITFALLERTCWTRAFTMEELVYNHKLALQVRQDCFGVRDITLLHTLVTLGYVFQNVFGSKTDAAWYFYGAAKLGREILSGSSTTMKSCMEFVIDYATMLEITDRIEVTATHTGYQIDIVTWYEEMLRLAIEIDRHRYGESSDEVLSWYQKLAKLYTDIGEEERAMSVYQEIRAIIIARDGTDSGRAKQMNAYFATLDIVLEGPSVDKIGELEQMIFEVNEDVEITDLWCIKLWLRLARSYESCDSFEHLSLAERLYVSLWQRITVNQAIADDLDIHLIRIDIALEYARFLCRHDRIQEACSILICLWAEYQKHAFDSEALVIRIRDVAEECRKSGLADIAMAMLTKVLDSFSSSHSEEIQKTVLLMNEVVEEITDTTVSKNTTTTTVVTEQTERVVRQLFERLVDQYEHNRTDISLFTASKALINLYNQQKNWRESEATLKKTLELTWNEILTETSSTSSSTKLCERSIKECLDVARQLGACYSTQGLFQDAEKIYWQIFKACISVGLEENLGTPGNPLTGAQLLVDAITTLVAFYEKHHRHREVIDVYTLVLDKYRLELGQKHKLTIRALYFLASYHNDLGLEKAYDYYAEILTVLNEGLDYCHQDAIKAALVLYIHYDARKRWNDLQLVCTALWETILRRRGKQTEEQSEITGETVASVYEKYSHVLDFHVKVDFLVLYRLAVEYREIIEEGYHDKPELVIKSLVTLAKICETSENHHEESIKAYEQVLEKVKTTKTTSTIEETTVDTVKKRLSRMYVTIVKGSQRTTISLDRAIEISLETYEQYRAAFKDYPEQTLNQLECLILLYQQLNTAEARQRICELLEASARYIITIAAVNMTLFHAATSLAALFVNAGMIQNGRDLLQEMRHKIIYGDRFLQKDTQSSLDAQMGKAIFIFLIAFGHGLEQHSESLSYTKIMAEIVLESLLYEEYSRVNHSEATLEVILQYGARLRRFWQAYQRTELIETLDRDLMDRFKSAYAHCFDVNCSKQVRESLYYYLMEELGKDRPTVKFDFETFMLQIGNEQVKSLLWASEFYAANQIGRFVFQYSKERNLYHDRSRIRYGYTLAQYLVGIGAPHPDDEDGRNMVATSQDIMDDVIDAFDTLEIDFERLRSEDLVGLIHLLQAQGNYEQLERVLSCLWRFKGDIHSTFGGDAQKIIEIGTCLVHTQCAQKRYWAAIETARQLYYNLQRARGRLDRETLEVARLVASIYATMASEGEDEDLDYISYAMDIHQNVLRELASPSGVVYNGYTRHDPEFLAEQAYIHSSLLKNLRLQLSDSQSKHWIKREKDVNELYHSLQDDLRFNETIKESHQVPPWQYAPPKTWRFEEPEAEGYANGVDWYSDNKVLETAQREWVLATRIFA</sequence>
<evidence type="ECO:0000256" key="1">
    <source>
        <dbReference type="ARBA" id="ARBA00022737"/>
    </source>
</evidence>
<dbReference type="PANTHER" id="PTHR10039:SF9">
    <property type="entry name" value="NACHT DOMAIN PROTEIN (AFU_ORTHOLOGUE AFUA_2G01760)"/>
    <property type="match status" value="1"/>
</dbReference>
<dbReference type="PANTHER" id="PTHR10039">
    <property type="entry name" value="AMELOGENIN"/>
    <property type="match status" value="1"/>
</dbReference>
<feature type="domain" description="Nephrocystin 3-like N-terminal" evidence="2">
    <location>
        <begin position="250"/>
        <end position="406"/>
    </location>
</feature>
<gene>
    <name evidence="3" type="ORF">BBK36DRAFT_1122713</name>
</gene>
<dbReference type="RefSeq" id="XP_024748239.1">
    <property type="nucleotide sequence ID" value="XM_024890973.1"/>
</dbReference>
<keyword evidence="1" id="KW-0677">Repeat</keyword>
<evidence type="ECO:0000259" key="2">
    <source>
        <dbReference type="Pfam" id="PF24883"/>
    </source>
</evidence>
<dbReference type="InterPro" id="IPR056884">
    <property type="entry name" value="NPHP3-like_N"/>
</dbReference>
<dbReference type="Pfam" id="PF24883">
    <property type="entry name" value="NPHP3_N"/>
    <property type="match status" value="1"/>
</dbReference>
<dbReference type="Gene3D" id="3.40.50.300">
    <property type="entry name" value="P-loop containing nucleotide triphosphate hydrolases"/>
    <property type="match status" value="1"/>
</dbReference>
<keyword evidence="4" id="KW-1185">Reference proteome</keyword>
<evidence type="ECO:0000313" key="4">
    <source>
        <dbReference type="Proteomes" id="UP000241546"/>
    </source>
</evidence>
<dbReference type="InterPro" id="IPR027417">
    <property type="entry name" value="P-loop_NTPase"/>
</dbReference>
<dbReference type="InterPro" id="IPR011990">
    <property type="entry name" value="TPR-like_helical_dom_sf"/>
</dbReference>
<dbReference type="SUPFAM" id="SSF52540">
    <property type="entry name" value="P-loop containing nucleoside triphosphate hydrolases"/>
    <property type="match status" value="1"/>
</dbReference>
<accession>A0A2T4B6Q6</accession>